<dbReference type="GO" id="GO:0005789">
    <property type="term" value="C:endoplasmic reticulum membrane"/>
    <property type="evidence" value="ECO:0007669"/>
    <property type="project" value="UniProtKB-SubCell"/>
</dbReference>
<evidence type="ECO:0000256" key="14">
    <source>
        <dbReference type="RuleBase" id="RU367051"/>
    </source>
</evidence>
<comment type="catalytic activity">
    <reaction evidence="12 14">
        <text>an alpha-D-Man-(1-&gt;3)-[alpha-D-Man-(1-&gt;6)]-beta-D-Man-(1-&gt;4)-beta-D-GlcNAc-(1-&gt;4)-alpha-D-GlcNAc-diphospho-di-trans,poly-cis-dolichol + 2 GDP-alpha-D-mannose = an alpha-D-Man-(1-&gt;2)-alpha-D-Man-(1-&gt;2)-alpha-D-Man-(1-&gt;3)-[alpha-D-Man-(1-&gt;6)]-beta-D-Man-(1-&gt;4)-beta-D-GlcNAc-(1-&gt;4)-alpha-D-GlcNAc-diphospho-di-trans,poly-cis-dolichol + 2 GDP + 2 H(+)</text>
        <dbReference type="Rhea" id="RHEA:29523"/>
        <dbReference type="Rhea" id="RHEA-COMP:19515"/>
        <dbReference type="Rhea" id="RHEA-COMP:19516"/>
        <dbReference type="ChEBI" id="CHEBI:15378"/>
        <dbReference type="ChEBI" id="CHEBI:57527"/>
        <dbReference type="ChEBI" id="CHEBI:58189"/>
        <dbReference type="ChEBI" id="CHEBI:132511"/>
        <dbReference type="ChEBI" id="CHEBI:132515"/>
        <dbReference type="EC" id="2.4.1.131"/>
    </reaction>
    <physiologicalReaction direction="left-to-right" evidence="12 14">
        <dbReference type="Rhea" id="RHEA:29524"/>
    </physiologicalReaction>
</comment>
<name>A0AAD4F9J9_9PEZI</name>
<comment type="caution">
    <text evidence="18">The sequence shown here is derived from an EMBL/GenBank/DDBJ whole genome shotgun (WGS) entry which is preliminary data.</text>
</comment>
<evidence type="ECO:0000256" key="3">
    <source>
        <dbReference type="ARBA" id="ARBA00009481"/>
    </source>
</evidence>
<comment type="pathway">
    <text evidence="2 14">Protein modification; protein glycosylation.</text>
</comment>
<dbReference type="EC" id="2.4.1.131" evidence="4 14"/>
<dbReference type="Gene3D" id="3.40.50.2000">
    <property type="entry name" value="Glycogen Phosphorylase B"/>
    <property type="match status" value="1"/>
</dbReference>
<evidence type="ECO:0000259" key="16">
    <source>
        <dbReference type="Pfam" id="PF00534"/>
    </source>
</evidence>
<dbReference type="InterPro" id="IPR001296">
    <property type="entry name" value="Glyco_trans_1"/>
</dbReference>
<evidence type="ECO:0000259" key="17">
    <source>
        <dbReference type="Pfam" id="PF15924"/>
    </source>
</evidence>
<feature type="region of interest" description="Disordered" evidence="15">
    <location>
        <begin position="81"/>
        <end position="116"/>
    </location>
</feature>
<reference evidence="18" key="1">
    <citation type="submission" date="2023-02" db="EMBL/GenBank/DDBJ databases">
        <authorList>
            <person name="Palmer J.M."/>
        </authorList>
    </citation>
    <scope>NUCLEOTIDE SEQUENCE</scope>
    <source>
        <strain evidence="18">FW57</strain>
    </source>
</reference>
<keyword evidence="11 14" id="KW-0472">Membrane</keyword>
<accession>A0AAD4F9J9</accession>
<comment type="function">
    <text evidence="13 14">GDP-Man:Man(3)GlcNAc(2)-PP-Dol alpha-1,2-mannosyltransferase that operates in the biosynthetic pathway of dolichol-linked oligosaccharides, the glycan precursors employed in protein asparagine (N)-glycosylation. The assembly of dolichol-linked oligosaccharides begins on the cytosolic side of the endoplasmic reticulum membrane and finishes in its lumen. The sequential addition of sugars to dolichol pyrophosphate produces dolichol-linked oligosaccharides containing fourteen sugars, including two GlcNAcs, nine mannoses and three glucoses. Once assembled, the oligosaccharide is transferred from the lipid to nascent proteins by oligosaccharyltransferases. Catalyzes, on the cytoplasmic face of the endoplasmic reticulum, the addition of the fourth and fifth mannose residues to the dolichol-linked oligosaccharide chain, to produce Man(5)GlcNAc(2)-PP-dolichol core oligosaccharide.</text>
</comment>
<evidence type="ECO:0000256" key="7">
    <source>
        <dbReference type="ARBA" id="ARBA00022679"/>
    </source>
</evidence>
<dbReference type="GO" id="GO:0004377">
    <property type="term" value="F:GDP-Man:Man(3)GlcNAc(2)-PP-Dol alpha-1,2-mannosyltransferase activity"/>
    <property type="evidence" value="ECO:0007669"/>
    <property type="project" value="UniProtKB-UniRule"/>
</dbReference>
<feature type="domain" description="Glycosyl transferase family 1" evidence="16">
    <location>
        <begin position="340"/>
        <end position="513"/>
    </location>
</feature>
<feature type="domain" description="ALG11 mannosyltransferase N-terminal" evidence="17">
    <location>
        <begin position="123"/>
        <end position="275"/>
    </location>
</feature>
<keyword evidence="6 14" id="KW-0328">Glycosyltransferase</keyword>
<dbReference type="SUPFAM" id="SSF53756">
    <property type="entry name" value="UDP-Glycosyltransferase/glycogen phosphorylase"/>
    <property type="match status" value="1"/>
</dbReference>
<dbReference type="PANTHER" id="PTHR45919:SF1">
    <property type="entry name" value="GDP-MAN:MAN(3)GLCNAC(2)-PP-DOL ALPHA-1,2-MANNOSYLTRANSFERASE"/>
    <property type="match status" value="1"/>
</dbReference>
<dbReference type="InterPro" id="IPR038013">
    <property type="entry name" value="ALG11"/>
</dbReference>
<dbReference type="AlphaFoldDB" id="A0AAD4F9J9"/>
<evidence type="ECO:0000256" key="1">
    <source>
        <dbReference type="ARBA" id="ARBA00004389"/>
    </source>
</evidence>
<keyword evidence="19" id="KW-1185">Reference proteome</keyword>
<evidence type="ECO:0000313" key="19">
    <source>
        <dbReference type="Proteomes" id="UP001197093"/>
    </source>
</evidence>
<dbReference type="InterPro" id="IPR031814">
    <property type="entry name" value="ALG11_N"/>
</dbReference>
<evidence type="ECO:0000256" key="13">
    <source>
        <dbReference type="ARBA" id="ARBA00056799"/>
    </source>
</evidence>
<evidence type="ECO:0000256" key="12">
    <source>
        <dbReference type="ARBA" id="ARBA00045065"/>
    </source>
</evidence>
<keyword evidence="7 14" id="KW-0808">Transferase</keyword>
<proteinExistence type="inferred from homology"/>
<evidence type="ECO:0000256" key="8">
    <source>
        <dbReference type="ARBA" id="ARBA00022692"/>
    </source>
</evidence>
<dbReference type="GO" id="GO:0006487">
    <property type="term" value="P:protein N-linked glycosylation"/>
    <property type="evidence" value="ECO:0007669"/>
    <property type="project" value="TreeGrafter"/>
</dbReference>
<protein>
    <recommendedName>
        <fullName evidence="5 14">GDP-Man:Man(3)GlcNAc(2)-PP-Dol alpha-1,2-mannosyltransferase</fullName>
        <ecNumber evidence="4 14">2.4.1.131</ecNumber>
    </recommendedName>
</protein>
<keyword evidence="8 14" id="KW-0812">Transmembrane</keyword>
<dbReference type="PANTHER" id="PTHR45919">
    <property type="entry name" value="GDP-MAN:MAN(3)GLCNAC(2)-PP-DOL ALPHA-1,2-MANNOSYLTRANSFERASE"/>
    <property type="match status" value="1"/>
</dbReference>
<dbReference type="CDD" id="cd03806">
    <property type="entry name" value="GT4_ALG11-like"/>
    <property type="match status" value="1"/>
</dbReference>
<comment type="subcellular location">
    <subcellularLocation>
        <location evidence="1">Endoplasmic reticulum membrane</location>
        <topology evidence="1">Single-pass membrane protein</topology>
    </subcellularLocation>
</comment>
<dbReference type="FunFam" id="3.40.50.2000:FF:000168">
    <property type="entry name" value="Alpha-1,2-mannosyltransferase (Alg11), putative"/>
    <property type="match status" value="1"/>
</dbReference>
<evidence type="ECO:0000256" key="2">
    <source>
        <dbReference type="ARBA" id="ARBA00004922"/>
    </source>
</evidence>
<keyword evidence="10 14" id="KW-1133">Transmembrane helix</keyword>
<feature type="transmembrane region" description="Helical" evidence="14">
    <location>
        <begin position="27"/>
        <end position="47"/>
    </location>
</feature>
<sequence length="541" mass="59388">MTDTCSAPGASTCSPQALMSGKLLSHVVLPLLCLAPLATFVLFPLLWRALGSALGWYLRNKTDGRRCHILELVAADEKKYREERRNSTSSGEGAEDGGWEKVDASTTGTSKNGDKGDKDWDGIVGFFHPFCNAGGGGERVLWAAIRATQQRWPNAKCVVYTGDHDATKDAILARVKSRFNIHLHPPTVNFLYLSTRHWVLASTWPRFTLAGQSLGSLVLAWDALSLLVPDVFVDTMGYAFALGLAKFPFPAVPTAAYVHYPTISTDMLDSLAAAPAGAAGAGAAARGRRLLAAVCARGHIVQLWGGRRRKGKKAGEIAVVYPPVAVRELEHEVEVSEASEVKREKVLLYIAQFRPEKNHQLILQAFAEFLKGGGEAAQGARLVLVGSVRDDSDSKRVYQLRLLVNELHIRDRVEFHLDASWPEILEWLRRASVGVNGMWNEHFGIGVVEYQAAGLVAVVHDSGGPKMDIVVDVDGEPTGFHATTEAEFARGFEKALSLPNPYAVRQRARQSAKRFTEEEFARRWTEQMEQLVALKLGKKRA</sequence>
<evidence type="ECO:0000256" key="6">
    <source>
        <dbReference type="ARBA" id="ARBA00022676"/>
    </source>
</evidence>
<dbReference type="Pfam" id="PF15924">
    <property type="entry name" value="ALG11_N"/>
    <property type="match status" value="1"/>
</dbReference>
<comment type="similarity">
    <text evidence="3 14">Belongs to the glycosyltransferase group 1 family. Glycosyltransferase 4 subfamily.</text>
</comment>
<evidence type="ECO:0000256" key="5">
    <source>
        <dbReference type="ARBA" id="ARBA00022018"/>
    </source>
</evidence>
<evidence type="ECO:0000256" key="9">
    <source>
        <dbReference type="ARBA" id="ARBA00022824"/>
    </source>
</evidence>
<gene>
    <name evidence="18" type="primary">ALG11</name>
    <name evidence="18" type="ORF">NEMBOFW57_004453</name>
</gene>
<evidence type="ECO:0000256" key="15">
    <source>
        <dbReference type="SAM" id="MobiDB-lite"/>
    </source>
</evidence>
<evidence type="ECO:0000256" key="10">
    <source>
        <dbReference type="ARBA" id="ARBA00022989"/>
    </source>
</evidence>
<evidence type="ECO:0000256" key="11">
    <source>
        <dbReference type="ARBA" id="ARBA00023136"/>
    </source>
</evidence>
<dbReference type="Proteomes" id="UP001197093">
    <property type="component" value="Unassembled WGS sequence"/>
</dbReference>
<evidence type="ECO:0000313" key="18">
    <source>
        <dbReference type="EMBL" id="KAG7294382.1"/>
    </source>
</evidence>
<evidence type="ECO:0000256" key="4">
    <source>
        <dbReference type="ARBA" id="ARBA00012645"/>
    </source>
</evidence>
<organism evidence="18 19">
    <name type="scientific">Staphylotrichum longicolle</name>
    <dbReference type="NCBI Taxonomy" id="669026"/>
    <lineage>
        <taxon>Eukaryota</taxon>
        <taxon>Fungi</taxon>
        <taxon>Dikarya</taxon>
        <taxon>Ascomycota</taxon>
        <taxon>Pezizomycotina</taxon>
        <taxon>Sordariomycetes</taxon>
        <taxon>Sordariomycetidae</taxon>
        <taxon>Sordariales</taxon>
        <taxon>Chaetomiaceae</taxon>
        <taxon>Staphylotrichum</taxon>
    </lineage>
</organism>
<keyword evidence="9 14" id="KW-0256">Endoplasmic reticulum</keyword>
<dbReference type="Pfam" id="PF00534">
    <property type="entry name" value="Glycos_transf_1"/>
    <property type="match status" value="1"/>
</dbReference>
<dbReference type="EMBL" id="JAHCVI010000001">
    <property type="protein sequence ID" value="KAG7294382.1"/>
    <property type="molecule type" value="Genomic_DNA"/>
</dbReference>